<proteinExistence type="predicted"/>
<evidence type="ECO:0000313" key="2">
    <source>
        <dbReference type="Proteomes" id="UP001177021"/>
    </source>
</evidence>
<accession>A0ACB0JYG4</accession>
<reference evidence="1" key="1">
    <citation type="submission" date="2023-10" db="EMBL/GenBank/DDBJ databases">
        <authorList>
            <person name="Rodriguez Cubillos JULIANA M."/>
            <person name="De Vega J."/>
        </authorList>
    </citation>
    <scope>NUCLEOTIDE SEQUENCE</scope>
</reference>
<dbReference type="Proteomes" id="UP001177021">
    <property type="component" value="Unassembled WGS sequence"/>
</dbReference>
<protein>
    <submittedName>
        <fullName evidence="1">Uncharacterized protein</fullName>
    </submittedName>
</protein>
<sequence length="250" mass="28497">MIKILLSSENGSNNQTPIISIVGLGGMGKTTLFAKLVYNDNMLEEYFELKAWVYVSESFDVVGLTKEILKTFNSSAEGESNLNLLQLQLQQTLTGKKYLLVLDDIWNGNEESWEQLLLPFKHGSSESKIIVTTRDKEITYVLKSTKLFNLQQLNKSVCWSLFVTHAFDGKNLDEYPHLEQIGKKIVAKCGGLPLGVKTLGQLLRRKFSQYDWMKILETDIWRLSDGDNNINPVLRLSYHNLPSNQKRCFA</sequence>
<keyword evidence="2" id="KW-1185">Reference proteome</keyword>
<name>A0ACB0JYG4_TRIPR</name>
<organism evidence="1 2">
    <name type="scientific">Trifolium pratense</name>
    <name type="common">Red clover</name>
    <dbReference type="NCBI Taxonomy" id="57577"/>
    <lineage>
        <taxon>Eukaryota</taxon>
        <taxon>Viridiplantae</taxon>
        <taxon>Streptophyta</taxon>
        <taxon>Embryophyta</taxon>
        <taxon>Tracheophyta</taxon>
        <taxon>Spermatophyta</taxon>
        <taxon>Magnoliopsida</taxon>
        <taxon>eudicotyledons</taxon>
        <taxon>Gunneridae</taxon>
        <taxon>Pentapetalae</taxon>
        <taxon>rosids</taxon>
        <taxon>fabids</taxon>
        <taxon>Fabales</taxon>
        <taxon>Fabaceae</taxon>
        <taxon>Papilionoideae</taxon>
        <taxon>50 kb inversion clade</taxon>
        <taxon>NPAAA clade</taxon>
        <taxon>Hologalegina</taxon>
        <taxon>IRL clade</taxon>
        <taxon>Trifolieae</taxon>
        <taxon>Trifolium</taxon>
    </lineage>
</organism>
<comment type="caution">
    <text evidence="1">The sequence shown here is derived from an EMBL/GenBank/DDBJ whole genome shotgun (WGS) entry which is preliminary data.</text>
</comment>
<gene>
    <name evidence="1" type="ORF">MILVUS5_LOCUS17218</name>
</gene>
<dbReference type="EMBL" id="CASHSV030000109">
    <property type="protein sequence ID" value="CAJ2648999.1"/>
    <property type="molecule type" value="Genomic_DNA"/>
</dbReference>
<evidence type="ECO:0000313" key="1">
    <source>
        <dbReference type="EMBL" id="CAJ2648999.1"/>
    </source>
</evidence>